<evidence type="ECO:0000256" key="5">
    <source>
        <dbReference type="SAM" id="SignalP"/>
    </source>
</evidence>
<dbReference type="AlphaFoldDB" id="A0A812QGK6"/>
<dbReference type="SUPFAM" id="SSF51905">
    <property type="entry name" value="FAD/NAD(P)-binding domain"/>
    <property type="match status" value="1"/>
</dbReference>
<reference evidence="7" key="1">
    <citation type="submission" date="2021-02" db="EMBL/GenBank/DDBJ databases">
        <authorList>
            <person name="Dougan E. K."/>
            <person name="Rhodes N."/>
            <person name="Thang M."/>
            <person name="Chan C."/>
        </authorList>
    </citation>
    <scope>NUCLEOTIDE SEQUENCE</scope>
</reference>
<feature type="signal peptide" evidence="5">
    <location>
        <begin position="1"/>
        <end position="15"/>
    </location>
</feature>
<keyword evidence="4" id="KW-0274">FAD</keyword>
<evidence type="ECO:0000313" key="8">
    <source>
        <dbReference type="Proteomes" id="UP000604046"/>
    </source>
</evidence>
<dbReference type="EMBL" id="CAJNDS010002238">
    <property type="protein sequence ID" value="CAE7388495.1"/>
    <property type="molecule type" value="Genomic_DNA"/>
</dbReference>
<name>A0A812QGK6_9DINO</name>
<proteinExistence type="inferred from homology"/>
<evidence type="ECO:0000259" key="6">
    <source>
        <dbReference type="Pfam" id="PF01593"/>
    </source>
</evidence>
<keyword evidence="2 4" id="KW-0560">Oxidoreductase</keyword>
<dbReference type="SUPFAM" id="SSF54373">
    <property type="entry name" value="FAD-linked reductases, C-terminal domain"/>
    <property type="match status" value="1"/>
</dbReference>
<dbReference type="Proteomes" id="UP000604046">
    <property type="component" value="Unassembled WGS sequence"/>
</dbReference>
<dbReference type="EC" id="1.4.3.-" evidence="4"/>
<dbReference type="PRINTS" id="PR00757">
    <property type="entry name" value="AMINEOXDASEF"/>
</dbReference>
<evidence type="ECO:0000256" key="2">
    <source>
        <dbReference type="ARBA" id="ARBA00023002"/>
    </source>
</evidence>
<dbReference type="InterPro" id="IPR001613">
    <property type="entry name" value="Flavin_amine_oxidase"/>
</dbReference>
<dbReference type="InterPro" id="IPR002937">
    <property type="entry name" value="Amino_oxidase"/>
</dbReference>
<dbReference type="InterPro" id="IPR036188">
    <property type="entry name" value="FAD/NAD-bd_sf"/>
</dbReference>
<protein>
    <recommendedName>
        <fullName evidence="4">Amine oxidase</fullName>
        <ecNumber evidence="4">1.4.3.-</ecNumber>
    </recommendedName>
</protein>
<feature type="binding site" evidence="3">
    <location>
        <position position="354"/>
    </location>
    <ligand>
        <name>substrate</name>
    </ligand>
</feature>
<dbReference type="PANTHER" id="PTHR10742:SF410">
    <property type="entry name" value="LYSINE-SPECIFIC HISTONE DEMETHYLASE 2"/>
    <property type="match status" value="1"/>
</dbReference>
<evidence type="ECO:0000256" key="1">
    <source>
        <dbReference type="ARBA" id="ARBA00001974"/>
    </source>
</evidence>
<gene>
    <name evidence="7" type="primary">PAO4</name>
    <name evidence="7" type="ORF">SNAT2548_LOCUS21183</name>
</gene>
<dbReference type="Gene3D" id="3.50.50.60">
    <property type="entry name" value="FAD/NAD(P)-binding domain"/>
    <property type="match status" value="1"/>
</dbReference>
<sequence length="493" mass="51857">MEILLVASLLCTASALNVIVVGAGAGGLGAAKRLQDNGHSVTLLEGRDRIGGRTWTSKATGFAVDLGASWIHGAGPTNPLTPFVTEFGIATRESADEQRCRYDKDGYKYNSQNLASFDSSCWGPESGGYGSLDTTGTMEAALRSYDAAFFNTVEGEMCLAGWDFNQASTLDLVSAANEAINQVTNSAGGPELLFIDGYNTITGNLTAQFEAAGGTVVMNATVTEVSYCTGFKQGGVVPACAAKVSAVETGGTAVSEYSADAVIVAVPLGVLQADKVKFTPPLPASHADAIGRMQFGVVNKAVAVFDTDFWSSGCGNELMLAINQQNANIDSRGMFPYFMNTNKHWTGTNALLGFAVGRYAIASEQKTDAQVEADFMSRIRQQFPNAPNPTYFMRTKWGSDPFAHGSYTTPAGLNARMDEMRILSGAVSASLTLAGEHTHPSWAATVHGAYQSGLRAADDIMSGTATGSGDASYCISSAGVFVLAVLYRLSECF</sequence>
<evidence type="ECO:0000313" key="7">
    <source>
        <dbReference type="EMBL" id="CAE7388495.1"/>
    </source>
</evidence>
<feature type="domain" description="Amine oxidase" evidence="6">
    <location>
        <begin position="26"/>
        <end position="461"/>
    </location>
</feature>
<keyword evidence="8" id="KW-1185">Reference proteome</keyword>
<dbReference type="OrthoDB" id="5046242at2759"/>
<accession>A0A812QGK6</accession>
<dbReference type="Pfam" id="PF01593">
    <property type="entry name" value="Amino_oxidase"/>
    <property type="match status" value="1"/>
</dbReference>
<organism evidence="7 8">
    <name type="scientific">Symbiodinium natans</name>
    <dbReference type="NCBI Taxonomy" id="878477"/>
    <lineage>
        <taxon>Eukaryota</taxon>
        <taxon>Sar</taxon>
        <taxon>Alveolata</taxon>
        <taxon>Dinophyceae</taxon>
        <taxon>Suessiales</taxon>
        <taxon>Symbiodiniaceae</taxon>
        <taxon>Symbiodinium</taxon>
    </lineage>
</organism>
<comment type="similarity">
    <text evidence="4">Belongs to the flavin monoamine oxidase family.</text>
</comment>
<dbReference type="GO" id="GO:0016491">
    <property type="term" value="F:oxidoreductase activity"/>
    <property type="evidence" value="ECO:0007669"/>
    <property type="project" value="UniProtKB-KW"/>
</dbReference>
<dbReference type="Gene3D" id="3.90.660.10">
    <property type="match status" value="1"/>
</dbReference>
<evidence type="ECO:0000256" key="4">
    <source>
        <dbReference type="RuleBase" id="RU362067"/>
    </source>
</evidence>
<comment type="caution">
    <text evidence="7">The sequence shown here is derived from an EMBL/GenBank/DDBJ whole genome shotgun (WGS) entry which is preliminary data.</text>
</comment>
<keyword evidence="4" id="KW-0285">Flavoprotein</keyword>
<evidence type="ECO:0000256" key="3">
    <source>
        <dbReference type="PIRSR" id="PIRSR601613-1"/>
    </source>
</evidence>
<keyword evidence="5" id="KW-0732">Signal</keyword>
<dbReference type="PANTHER" id="PTHR10742">
    <property type="entry name" value="FLAVIN MONOAMINE OXIDASE"/>
    <property type="match status" value="1"/>
</dbReference>
<feature type="chain" id="PRO_5032844140" description="Amine oxidase" evidence="5">
    <location>
        <begin position="16"/>
        <end position="493"/>
    </location>
</feature>
<comment type="cofactor">
    <cofactor evidence="1 4">
        <name>FAD</name>
        <dbReference type="ChEBI" id="CHEBI:57692"/>
    </cofactor>
</comment>
<feature type="binding site" evidence="3">
    <location>
        <position position="237"/>
    </location>
    <ligand>
        <name>FAD</name>
        <dbReference type="ChEBI" id="CHEBI:57692"/>
    </ligand>
</feature>
<dbReference type="InterPro" id="IPR050281">
    <property type="entry name" value="Flavin_monoamine_oxidase"/>
</dbReference>